<proteinExistence type="inferred from homology"/>
<feature type="region of interest" description="Disordered" evidence="4">
    <location>
        <begin position="133"/>
        <end position="155"/>
    </location>
</feature>
<name>A0A177CJT6_9PLEO</name>
<dbReference type="STRING" id="1460663.A0A177CJT6"/>
<organism evidence="5 6">
    <name type="scientific">Paraphaeosphaeria sporulosa</name>
    <dbReference type="NCBI Taxonomy" id="1460663"/>
    <lineage>
        <taxon>Eukaryota</taxon>
        <taxon>Fungi</taxon>
        <taxon>Dikarya</taxon>
        <taxon>Ascomycota</taxon>
        <taxon>Pezizomycotina</taxon>
        <taxon>Dothideomycetes</taxon>
        <taxon>Pleosporomycetidae</taxon>
        <taxon>Pleosporales</taxon>
        <taxon>Massarineae</taxon>
        <taxon>Didymosphaeriaceae</taxon>
        <taxon>Paraphaeosphaeria</taxon>
    </lineage>
</organism>
<keyword evidence="6" id="KW-1185">Reference proteome</keyword>
<accession>A0A177CJT6</accession>
<gene>
    <name evidence="5" type="ORF">CC84DRAFT_1163899</name>
</gene>
<dbReference type="GO" id="GO:0005743">
    <property type="term" value="C:mitochondrial inner membrane"/>
    <property type="evidence" value="ECO:0007669"/>
    <property type="project" value="UniProtKB-SubCell"/>
</dbReference>
<keyword evidence="3" id="KW-0999">Mitochondrion inner membrane</keyword>
<dbReference type="InParanoid" id="A0A177CJT6"/>
<evidence type="ECO:0000256" key="1">
    <source>
        <dbReference type="ARBA" id="ARBA00007347"/>
    </source>
</evidence>
<keyword evidence="3" id="KW-0496">Mitochondrion</keyword>
<dbReference type="GeneID" id="28761844"/>
<evidence type="ECO:0000256" key="4">
    <source>
        <dbReference type="SAM" id="MobiDB-lite"/>
    </source>
</evidence>
<dbReference type="InterPro" id="IPR013892">
    <property type="entry name" value="Cyt_c_biogenesis_Cmc1-like"/>
</dbReference>
<dbReference type="PANTHER" id="PTHR22977:SF5">
    <property type="entry name" value="COX ASSEMBLY MITOCHONDRIAL PROTEIN HOMOLOG"/>
    <property type="match status" value="1"/>
</dbReference>
<dbReference type="RefSeq" id="XP_018038150.1">
    <property type="nucleotide sequence ID" value="XM_018178358.1"/>
</dbReference>
<sequence>MAMATPTDQAPPAIPRLPSNPTPLSAPQEQQVRDLYYRNVRAKCASEIAAFAECATGRTFTMIYACRAQKLTMNTCMLQYQGPDELDKARAEWFALAGERRREKEERAKLVEESKRRHKEWWGLDEHGKLQGKKLETKLERETREAGERAAEGRR</sequence>
<feature type="compositionally biased region" description="Pro residues" evidence="4">
    <location>
        <begin position="12"/>
        <end position="21"/>
    </location>
</feature>
<keyword evidence="2" id="KW-1015">Disulfide bond</keyword>
<dbReference type="OrthoDB" id="6224010at2759"/>
<comment type="similarity">
    <text evidence="1 3">Belongs to the CMC family.</text>
</comment>
<evidence type="ECO:0000313" key="5">
    <source>
        <dbReference type="EMBL" id="OAG07785.1"/>
    </source>
</evidence>
<evidence type="ECO:0000256" key="3">
    <source>
        <dbReference type="RuleBase" id="RU364104"/>
    </source>
</evidence>
<keyword evidence="3" id="KW-0472">Membrane</keyword>
<keyword evidence="3" id="KW-0143">Chaperone</keyword>
<reference evidence="5 6" key="1">
    <citation type="submission" date="2016-05" db="EMBL/GenBank/DDBJ databases">
        <title>Comparative analysis of secretome profiles of manganese(II)-oxidizing ascomycete fungi.</title>
        <authorList>
            <consortium name="DOE Joint Genome Institute"/>
            <person name="Zeiner C.A."/>
            <person name="Purvine S.O."/>
            <person name="Zink E.M."/>
            <person name="Wu S."/>
            <person name="Pasa-Tolic L."/>
            <person name="Chaput D.L."/>
            <person name="Haridas S."/>
            <person name="Grigoriev I.V."/>
            <person name="Santelli C.M."/>
            <person name="Hansel C.M."/>
        </authorList>
    </citation>
    <scope>NUCLEOTIDE SEQUENCE [LARGE SCALE GENOMIC DNA]</scope>
    <source>
        <strain evidence="5 6">AP3s5-JAC2a</strain>
    </source>
</reference>
<dbReference type="EMBL" id="KV441551">
    <property type="protein sequence ID" value="OAG07785.1"/>
    <property type="molecule type" value="Genomic_DNA"/>
</dbReference>
<comment type="subcellular location">
    <subcellularLocation>
        <location evidence="3">Mitochondrion inner membrane</location>
    </subcellularLocation>
</comment>
<dbReference type="Pfam" id="PF08583">
    <property type="entry name" value="Cmc1"/>
    <property type="match status" value="1"/>
</dbReference>
<dbReference type="AlphaFoldDB" id="A0A177CJT6"/>
<evidence type="ECO:0000256" key="2">
    <source>
        <dbReference type="ARBA" id="ARBA00023157"/>
    </source>
</evidence>
<comment type="function">
    <text evidence="3">Required for mitochondrial cytochrome c oxidase (COX) assembly and respiration.</text>
</comment>
<protein>
    <recommendedName>
        <fullName evidence="3">COX assembly mitochondrial protein</fullName>
    </recommendedName>
</protein>
<dbReference type="Proteomes" id="UP000077069">
    <property type="component" value="Unassembled WGS sequence"/>
</dbReference>
<feature type="region of interest" description="Disordered" evidence="4">
    <location>
        <begin position="1"/>
        <end position="28"/>
    </location>
</feature>
<evidence type="ECO:0000313" key="6">
    <source>
        <dbReference type="Proteomes" id="UP000077069"/>
    </source>
</evidence>
<dbReference type="PANTHER" id="PTHR22977">
    <property type="entry name" value="COX ASSEMBLY MITOCHONDRIAL PROTEIN"/>
    <property type="match status" value="1"/>
</dbReference>